<organism evidence="1 2">
    <name type="scientific">Burkholderia multivorans CGD2</name>
    <dbReference type="NCBI Taxonomy" id="513052"/>
    <lineage>
        <taxon>Bacteria</taxon>
        <taxon>Pseudomonadati</taxon>
        <taxon>Pseudomonadota</taxon>
        <taxon>Betaproteobacteria</taxon>
        <taxon>Burkholderiales</taxon>
        <taxon>Burkholderiaceae</taxon>
        <taxon>Burkholderia</taxon>
        <taxon>Burkholderia cepacia complex</taxon>
    </lineage>
</organism>
<evidence type="ECO:0000313" key="1">
    <source>
        <dbReference type="EMBL" id="EEE05238.1"/>
    </source>
</evidence>
<evidence type="ECO:0000313" key="2">
    <source>
        <dbReference type="Proteomes" id="UP000004535"/>
    </source>
</evidence>
<sequence length="48" mass="5558">MHCPTRSGARRRKRLCLRFGEAFAPLHRCQRGTACLSNLLPLPFRFTN</sequence>
<accession>B9BV33</accession>
<proteinExistence type="predicted"/>
<protein>
    <submittedName>
        <fullName evidence="1">Uncharacterized protein</fullName>
    </submittedName>
</protein>
<name>B9BV33_9BURK</name>
<gene>
    <name evidence="1" type="ORF">BURMUCGD2_0384</name>
</gene>
<dbReference type="Proteomes" id="UP000004535">
    <property type="component" value="Unassembled WGS sequence"/>
</dbReference>
<reference evidence="1 2" key="1">
    <citation type="journal article" date="2012" name="J. Bacteriol.">
        <title>Draft Genome Sequence Determination for Cystic Fibrosis and Chronic Granulomatous Disease Burkholderia multivorans Isolates.</title>
        <authorList>
            <person name="Varga J.J."/>
            <person name="Losada L."/>
            <person name="Zelazny A.M."/>
            <person name="Brinkac L."/>
            <person name="Harkins D."/>
            <person name="Radune D."/>
            <person name="Hostetler J."/>
            <person name="Sampaio E.P."/>
            <person name="Ronning C.M."/>
            <person name="Nierman W.C."/>
            <person name="Greenberg D.E."/>
            <person name="Holland S.M."/>
            <person name="Goldberg J.B."/>
        </authorList>
    </citation>
    <scope>NUCLEOTIDE SEQUENCE [LARGE SCALE GENOMIC DNA]</scope>
    <source>
        <strain evidence="1 2">CGD2</strain>
    </source>
</reference>
<dbReference type="EMBL" id="ACFC01000010">
    <property type="protein sequence ID" value="EEE05238.1"/>
    <property type="molecule type" value="Genomic_DNA"/>
</dbReference>
<dbReference type="AlphaFoldDB" id="B9BV33"/>
<comment type="caution">
    <text evidence="1">The sequence shown here is derived from an EMBL/GenBank/DDBJ whole genome shotgun (WGS) entry which is preliminary data.</text>
</comment>